<dbReference type="SUPFAM" id="SSF46589">
    <property type="entry name" value="tRNA-binding arm"/>
    <property type="match status" value="1"/>
</dbReference>
<sequence length="430" mass="46583">MHDIRAIRDNPEAFDAALARRGEAAMSHAVLSLDAARRAKIAAAETAKAEQNKASKEVGAAKGRGDEAEFERLRALVSDKKAEVAAMNAEAQELDAKLTDMLARIPNNPADDVPQGDDENDNVEVKSWGEKPAFDFKPVEHYEIKGVKPGMDFETAAKTSGARFVMLKGAVARIHRALAQFMIDTHVDENGLTEVNSPVLVRDEAMYGTDKLPKFGEDSYQTTDGWWLVPTSEVPLTYSVGGDTLEQSALPIRLTAHTLCFRSEAGSAGRDTAGMLRQHQFEKVEMVSITHPDESDAEQQRMVGCAEGILEKLGVPYRTVILCTGDMGFGARRTYDIEAWVPGQDCYREISSVSTTGDFQARRMNARFKPEGGGKPQFVHTLNGSGLAVGRCLIAVLENGQQADGSVKLPEALAPYLGGKTTLTAEGVLA</sequence>
<gene>
    <name evidence="12 17" type="primary">serS</name>
    <name evidence="17" type="ORF">PL336_06640</name>
</gene>
<evidence type="ECO:0000256" key="1">
    <source>
        <dbReference type="ARBA" id="ARBA00004496"/>
    </source>
</evidence>
<organism evidence="17 18">
    <name type="scientific">Sulfitobacter faviae</name>
    <dbReference type="NCBI Taxonomy" id="1775881"/>
    <lineage>
        <taxon>Bacteria</taxon>
        <taxon>Pseudomonadati</taxon>
        <taxon>Pseudomonadota</taxon>
        <taxon>Alphaproteobacteria</taxon>
        <taxon>Rhodobacterales</taxon>
        <taxon>Roseobacteraceae</taxon>
        <taxon>Sulfitobacter</taxon>
    </lineage>
</organism>
<dbReference type="InterPro" id="IPR006195">
    <property type="entry name" value="aa-tRNA-synth_II"/>
</dbReference>
<evidence type="ECO:0000256" key="9">
    <source>
        <dbReference type="ARBA" id="ARBA00023146"/>
    </source>
</evidence>
<evidence type="ECO:0000313" key="17">
    <source>
        <dbReference type="EMBL" id="WCE71504.1"/>
    </source>
</evidence>
<feature type="binding site" evidence="12 14">
    <location>
        <begin position="262"/>
        <end position="264"/>
    </location>
    <ligand>
        <name>ATP</name>
        <dbReference type="ChEBI" id="CHEBI:30616"/>
    </ligand>
</feature>
<feature type="coiled-coil region" evidence="15">
    <location>
        <begin position="70"/>
        <end position="104"/>
    </location>
</feature>
<dbReference type="EC" id="6.1.1.11" evidence="12"/>
<comment type="similarity">
    <text evidence="3 12">Belongs to the class-II aminoacyl-tRNA synthetase family. Type-1 seryl-tRNA synthetase subfamily.</text>
</comment>
<evidence type="ECO:0000256" key="2">
    <source>
        <dbReference type="ARBA" id="ARBA00005045"/>
    </source>
</evidence>
<dbReference type="AlphaFoldDB" id="A0AAX3LRZ2"/>
<dbReference type="Proteomes" id="UP001210770">
    <property type="component" value="Chromosome"/>
</dbReference>
<dbReference type="GO" id="GO:0005737">
    <property type="term" value="C:cytoplasm"/>
    <property type="evidence" value="ECO:0007669"/>
    <property type="project" value="UniProtKB-SubCell"/>
</dbReference>
<feature type="binding site" evidence="13">
    <location>
        <position position="383"/>
    </location>
    <ligand>
        <name>L-serine</name>
        <dbReference type="ChEBI" id="CHEBI:33384"/>
    </ligand>
</feature>
<dbReference type="SUPFAM" id="SSF55681">
    <property type="entry name" value="Class II aaRS and biotin synthetases"/>
    <property type="match status" value="1"/>
</dbReference>
<name>A0AAX3LRZ2_9RHOB</name>
<dbReference type="InterPro" id="IPR002314">
    <property type="entry name" value="aa-tRNA-synt_IIb"/>
</dbReference>
<evidence type="ECO:0000256" key="11">
    <source>
        <dbReference type="ARBA" id="ARBA00048823"/>
    </source>
</evidence>
<feature type="binding site" evidence="12">
    <location>
        <begin position="231"/>
        <end position="233"/>
    </location>
    <ligand>
        <name>L-serine</name>
        <dbReference type="ChEBI" id="CHEBI:33384"/>
    </ligand>
</feature>
<evidence type="ECO:0000256" key="15">
    <source>
        <dbReference type="SAM" id="Coils"/>
    </source>
</evidence>
<comment type="catalytic activity">
    <reaction evidence="11 12">
        <text>tRNA(Ser) + L-serine + ATP = L-seryl-tRNA(Ser) + AMP + diphosphate + H(+)</text>
        <dbReference type="Rhea" id="RHEA:12292"/>
        <dbReference type="Rhea" id="RHEA-COMP:9669"/>
        <dbReference type="Rhea" id="RHEA-COMP:9703"/>
        <dbReference type="ChEBI" id="CHEBI:15378"/>
        <dbReference type="ChEBI" id="CHEBI:30616"/>
        <dbReference type="ChEBI" id="CHEBI:33019"/>
        <dbReference type="ChEBI" id="CHEBI:33384"/>
        <dbReference type="ChEBI" id="CHEBI:78442"/>
        <dbReference type="ChEBI" id="CHEBI:78533"/>
        <dbReference type="ChEBI" id="CHEBI:456215"/>
        <dbReference type="EC" id="6.1.1.11"/>
    </reaction>
</comment>
<comment type="subunit">
    <text evidence="12">Homodimer. The tRNA molecule binds across the dimer.</text>
</comment>
<dbReference type="InterPro" id="IPR010978">
    <property type="entry name" value="tRNA-bd_arm"/>
</dbReference>
<evidence type="ECO:0000256" key="7">
    <source>
        <dbReference type="ARBA" id="ARBA00022840"/>
    </source>
</evidence>
<feature type="binding site" evidence="12 14">
    <location>
        <begin position="349"/>
        <end position="352"/>
    </location>
    <ligand>
        <name>ATP</name>
        <dbReference type="ChEBI" id="CHEBI:30616"/>
    </ligand>
</feature>
<evidence type="ECO:0000256" key="6">
    <source>
        <dbReference type="ARBA" id="ARBA00022741"/>
    </source>
</evidence>
<feature type="domain" description="Aminoacyl-transfer RNA synthetases class-II family profile" evidence="16">
    <location>
        <begin position="173"/>
        <end position="410"/>
    </location>
</feature>
<keyword evidence="6 12" id="KW-0547">Nucleotide-binding</keyword>
<keyword evidence="4 12" id="KW-0963">Cytoplasm</keyword>
<evidence type="ECO:0000256" key="4">
    <source>
        <dbReference type="ARBA" id="ARBA00022490"/>
    </source>
</evidence>
<dbReference type="Pfam" id="PF02403">
    <property type="entry name" value="Seryl_tRNA_N"/>
    <property type="match status" value="1"/>
</dbReference>
<evidence type="ECO:0000256" key="5">
    <source>
        <dbReference type="ARBA" id="ARBA00022598"/>
    </source>
</evidence>
<comment type="caution">
    <text evidence="12">Lacks conserved residue(s) required for the propagation of feature annotation.</text>
</comment>
<keyword evidence="7 12" id="KW-0067">ATP-binding</keyword>
<dbReference type="Gene3D" id="1.10.287.40">
    <property type="entry name" value="Serine-tRNA synthetase, tRNA binding domain"/>
    <property type="match status" value="1"/>
</dbReference>
<dbReference type="RefSeq" id="WP_271689666.1">
    <property type="nucleotide sequence ID" value="NZ_CP116423.1"/>
</dbReference>
<keyword evidence="15" id="KW-0175">Coiled coil</keyword>
<dbReference type="CDD" id="cd00770">
    <property type="entry name" value="SerRS_core"/>
    <property type="match status" value="1"/>
</dbReference>
<evidence type="ECO:0000313" key="18">
    <source>
        <dbReference type="Proteomes" id="UP001210770"/>
    </source>
</evidence>
<protein>
    <recommendedName>
        <fullName evidence="12">Serine--tRNA ligase</fullName>
        <ecNumber evidence="12">6.1.1.11</ecNumber>
    </recommendedName>
    <alternativeName>
        <fullName evidence="12">Seryl-tRNA synthetase</fullName>
        <shortName evidence="12">SerRS</shortName>
    </alternativeName>
    <alternativeName>
        <fullName evidence="12">Seryl-tRNA(Ser/Sec) synthetase</fullName>
    </alternativeName>
</protein>
<dbReference type="HAMAP" id="MF_00176">
    <property type="entry name" value="Ser_tRNA_synth_type1"/>
    <property type="match status" value="1"/>
</dbReference>
<dbReference type="GO" id="GO:0005524">
    <property type="term" value="F:ATP binding"/>
    <property type="evidence" value="ECO:0007669"/>
    <property type="project" value="UniProtKB-UniRule"/>
</dbReference>
<proteinExistence type="inferred from homology"/>
<reference evidence="17" key="1">
    <citation type="submission" date="2023-01" db="EMBL/GenBank/DDBJ databases">
        <title>Comparative genomic analysis of cold water coral derived Sulfitobacter faviae: insights into their metabolism and habitat adaptation.</title>
        <authorList>
            <person name="Guo Y."/>
            <person name="Lin S."/>
            <person name="Huang Z."/>
            <person name="Tang K."/>
            <person name="Wang X."/>
        </authorList>
    </citation>
    <scope>NUCLEOTIDE SEQUENCE</scope>
    <source>
        <strain evidence="17">SCSIO W_1865</strain>
    </source>
</reference>
<comment type="pathway">
    <text evidence="2 12">Aminoacyl-tRNA biosynthesis; selenocysteinyl-tRNA(Sec) biosynthesis; L-seryl-tRNA(Sec) from L-serine and tRNA(Sec): step 1/1.</text>
</comment>
<dbReference type="EMBL" id="CP116423">
    <property type="protein sequence ID" value="WCE71504.1"/>
    <property type="molecule type" value="Genomic_DNA"/>
</dbReference>
<dbReference type="Pfam" id="PF00587">
    <property type="entry name" value="tRNA-synt_2b"/>
    <property type="match status" value="1"/>
</dbReference>
<keyword evidence="5 12" id="KW-0436">Ligase</keyword>
<comment type="domain">
    <text evidence="12">Consists of two distinct domains, a catalytic core and a N-terminal extension that is involved in tRNA binding.</text>
</comment>
<feature type="binding site" evidence="13">
    <location>
        <position position="231"/>
    </location>
    <ligand>
        <name>L-serine</name>
        <dbReference type="ChEBI" id="CHEBI:33384"/>
    </ligand>
</feature>
<dbReference type="PIRSF" id="PIRSF001529">
    <property type="entry name" value="Ser-tRNA-synth_IIa"/>
    <property type="match status" value="1"/>
</dbReference>
<evidence type="ECO:0000259" key="16">
    <source>
        <dbReference type="PROSITE" id="PS50862"/>
    </source>
</evidence>
<dbReference type="InterPro" id="IPR015866">
    <property type="entry name" value="Ser-tRNA-synth_1_N"/>
</dbReference>
<dbReference type="GO" id="GO:0006434">
    <property type="term" value="P:seryl-tRNA aminoacylation"/>
    <property type="evidence" value="ECO:0007669"/>
    <property type="project" value="UniProtKB-UniRule"/>
</dbReference>
<keyword evidence="9 12" id="KW-0030">Aminoacyl-tRNA synthetase</keyword>
<dbReference type="InterPro" id="IPR042103">
    <property type="entry name" value="SerRS_1_N_sf"/>
</dbReference>
<dbReference type="PRINTS" id="PR00981">
    <property type="entry name" value="TRNASYNTHSER"/>
</dbReference>
<comment type="catalytic activity">
    <reaction evidence="10 12">
        <text>tRNA(Sec) + L-serine + ATP = L-seryl-tRNA(Sec) + AMP + diphosphate + H(+)</text>
        <dbReference type="Rhea" id="RHEA:42580"/>
        <dbReference type="Rhea" id="RHEA-COMP:9742"/>
        <dbReference type="Rhea" id="RHEA-COMP:10128"/>
        <dbReference type="ChEBI" id="CHEBI:15378"/>
        <dbReference type="ChEBI" id="CHEBI:30616"/>
        <dbReference type="ChEBI" id="CHEBI:33019"/>
        <dbReference type="ChEBI" id="CHEBI:33384"/>
        <dbReference type="ChEBI" id="CHEBI:78442"/>
        <dbReference type="ChEBI" id="CHEBI:78533"/>
        <dbReference type="ChEBI" id="CHEBI:456215"/>
        <dbReference type="EC" id="6.1.1.11"/>
    </reaction>
</comment>
<evidence type="ECO:0000256" key="14">
    <source>
        <dbReference type="PIRSR" id="PIRSR001529-2"/>
    </source>
</evidence>
<feature type="binding site" evidence="13">
    <location>
        <position position="262"/>
    </location>
    <ligand>
        <name>L-serine</name>
        <dbReference type="ChEBI" id="CHEBI:33384"/>
    </ligand>
</feature>
<accession>A0AAX3LRZ2</accession>
<feature type="binding site" evidence="12 13">
    <location>
        <position position="285"/>
    </location>
    <ligand>
        <name>L-serine</name>
        <dbReference type="ChEBI" id="CHEBI:33384"/>
    </ligand>
</feature>
<comment type="subcellular location">
    <subcellularLocation>
        <location evidence="1 12">Cytoplasm</location>
    </subcellularLocation>
</comment>
<dbReference type="Gene3D" id="3.30.930.10">
    <property type="entry name" value="Bira Bifunctional Protein, Domain 2"/>
    <property type="match status" value="1"/>
</dbReference>
<dbReference type="PANTHER" id="PTHR43697:SF1">
    <property type="entry name" value="SERINE--TRNA LIGASE"/>
    <property type="match status" value="1"/>
</dbReference>
<dbReference type="InterPro" id="IPR002317">
    <property type="entry name" value="Ser-tRNA-ligase_type_1"/>
</dbReference>
<evidence type="ECO:0000256" key="12">
    <source>
        <dbReference type="HAMAP-Rule" id="MF_00176"/>
    </source>
</evidence>
<keyword evidence="8 12" id="KW-0648">Protein biosynthesis</keyword>
<dbReference type="GO" id="GO:0004828">
    <property type="term" value="F:serine-tRNA ligase activity"/>
    <property type="evidence" value="ECO:0007669"/>
    <property type="project" value="UniProtKB-UniRule"/>
</dbReference>
<dbReference type="InterPro" id="IPR045864">
    <property type="entry name" value="aa-tRNA-synth_II/BPL/LPL"/>
</dbReference>
<feature type="binding site" evidence="12">
    <location>
        <position position="385"/>
    </location>
    <ligand>
        <name>L-serine</name>
        <dbReference type="ChEBI" id="CHEBI:33384"/>
    </ligand>
</feature>
<evidence type="ECO:0000256" key="3">
    <source>
        <dbReference type="ARBA" id="ARBA00010728"/>
    </source>
</evidence>
<dbReference type="PANTHER" id="PTHR43697">
    <property type="entry name" value="SERYL-TRNA SYNTHETASE"/>
    <property type="match status" value="1"/>
</dbReference>
<dbReference type="InterPro" id="IPR033729">
    <property type="entry name" value="SerRS_core"/>
</dbReference>
<evidence type="ECO:0000256" key="10">
    <source>
        <dbReference type="ARBA" id="ARBA00047929"/>
    </source>
</evidence>
<comment type="function">
    <text evidence="12">Catalyzes the attachment of serine to tRNA(Ser). Is also able to aminoacylate tRNA(Sec) with serine, to form the misacylated tRNA L-seryl-tRNA(Sec), which will be further converted into selenocysteinyl-tRNA(Sec).</text>
</comment>
<evidence type="ECO:0000256" key="13">
    <source>
        <dbReference type="PIRSR" id="PIRSR001529-1"/>
    </source>
</evidence>
<dbReference type="NCBIfam" id="TIGR00414">
    <property type="entry name" value="serS"/>
    <property type="match status" value="1"/>
</dbReference>
<dbReference type="PROSITE" id="PS50862">
    <property type="entry name" value="AA_TRNA_LIGASE_II"/>
    <property type="match status" value="1"/>
</dbReference>
<dbReference type="GO" id="GO:0016260">
    <property type="term" value="P:selenocysteine biosynthetic process"/>
    <property type="evidence" value="ECO:0007669"/>
    <property type="project" value="UniProtKB-UniRule"/>
</dbReference>
<evidence type="ECO:0000256" key="8">
    <source>
        <dbReference type="ARBA" id="ARBA00022917"/>
    </source>
</evidence>